<dbReference type="InterPro" id="IPR014966">
    <property type="entry name" value="FRG-dom"/>
</dbReference>
<evidence type="ECO:0000313" key="2">
    <source>
        <dbReference type="EMBL" id="RFS20504.1"/>
    </source>
</evidence>
<dbReference type="Proteomes" id="UP000260644">
    <property type="component" value="Unassembled WGS sequence"/>
</dbReference>
<dbReference type="SMART" id="SM00901">
    <property type="entry name" value="FRG"/>
    <property type="match status" value="1"/>
</dbReference>
<evidence type="ECO:0000259" key="1">
    <source>
        <dbReference type="SMART" id="SM00901"/>
    </source>
</evidence>
<dbReference type="Pfam" id="PF08867">
    <property type="entry name" value="FRG"/>
    <property type="match status" value="1"/>
</dbReference>
<gene>
    <name evidence="2" type="ORF">DVR12_18215</name>
</gene>
<sequence>MPIRHFHILICKISVLNMICKMISSRFIILKGLNPSYMNYQTYYVKNVEEAIELAQKFKEEGKYDHFRGQTHEWPPHSSALRNLNNPKKRNSNLLRIIELRRWMAGIEQLRYLLEDEHIDEFFAICQHYGLSTNFIDFSTMPAVAGFFSADNYKEQPSMNCCIYCLDSNDLKIFASNMEIVVKNSDLEQNRQGTILRLIEINVDNLWRLQSQHGVFLYCNYNWEIDYPMDRILFPYTGNPIYPPKDIIYPYQKSPLEYLLDHYFRMEKDNSNFTHLRQIIEKRQNTKFEWEFIPHSDIPKGFIAEVFLPELKEHPSWNDEPAAPWKNYSIEIFDQTIGEAVEINFEGKLAPGSMCDILYYYVKHALETRLDLRKKSINWKLTHLPSNIDQLKLFRNLTWAWDGMRRLPYSAGEIAGALSNILLLMAHNAETMDPQEQSALEEELFEKAIKIEFAYNDQVSSQALIHQTALKDALRSDIKKLLVPDQRFRLNDMDLLLICVNNPRYIFEFPKFKALFGRFIIPWQFILFRQPVFFDCYHLSVFGLK</sequence>
<name>A0A3E1Y6D0_9BACT</name>
<organism evidence="2 3">
    <name type="scientific">Chitinophaga silvatica</name>
    <dbReference type="NCBI Taxonomy" id="2282649"/>
    <lineage>
        <taxon>Bacteria</taxon>
        <taxon>Pseudomonadati</taxon>
        <taxon>Bacteroidota</taxon>
        <taxon>Chitinophagia</taxon>
        <taxon>Chitinophagales</taxon>
        <taxon>Chitinophagaceae</taxon>
        <taxon>Chitinophaga</taxon>
    </lineage>
</organism>
<evidence type="ECO:0000313" key="3">
    <source>
        <dbReference type="Proteomes" id="UP000260644"/>
    </source>
</evidence>
<keyword evidence="3" id="KW-1185">Reference proteome</keyword>
<proteinExistence type="predicted"/>
<feature type="domain" description="FRG" evidence="1">
    <location>
        <begin position="63"/>
        <end position="164"/>
    </location>
</feature>
<reference evidence="2 3" key="1">
    <citation type="submission" date="2018-07" db="EMBL/GenBank/DDBJ databases">
        <title>Chitinophaga K2CV101002-2 sp. nov., isolated from a monsoon evergreen broad-leaved forest soil.</title>
        <authorList>
            <person name="Lv Y."/>
        </authorList>
    </citation>
    <scope>NUCLEOTIDE SEQUENCE [LARGE SCALE GENOMIC DNA]</scope>
    <source>
        <strain evidence="2 3">GDMCC 1.1288</strain>
    </source>
</reference>
<dbReference type="EMBL" id="QPMM01000010">
    <property type="protein sequence ID" value="RFS20504.1"/>
    <property type="molecule type" value="Genomic_DNA"/>
</dbReference>
<accession>A0A3E1Y6D0</accession>
<dbReference type="AlphaFoldDB" id="A0A3E1Y6D0"/>
<protein>
    <submittedName>
        <fullName evidence="2">FRG domain-containing protein</fullName>
    </submittedName>
</protein>
<comment type="caution">
    <text evidence="2">The sequence shown here is derived from an EMBL/GenBank/DDBJ whole genome shotgun (WGS) entry which is preliminary data.</text>
</comment>